<dbReference type="Proteomes" id="UP000837924">
    <property type="component" value="Chromosome"/>
</dbReference>
<evidence type="ECO:0000313" key="7">
    <source>
        <dbReference type="Proteomes" id="UP000238666"/>
    </source>
</evidence>
<dbReference type="EMBL" id="JMQP01000002">
    <property type="protein sequence ID" value="KIS35950.1"/>
    <property type="molecule type" value="Genomic_DNA"/>
</dbReference>
<sequence length="114" mass="13213">MTSFAQLDIKSEELAIVKTILQQFVPDYTVWAFGSRVKGKAKKYSDLDLAIISEEPLDFLARDRLKEAFSESDLPWRVDLLDWATTSEDFREIIRKVYVVIQEKEKTVEKPTAL</sequence>
<dbReference type="KEGG" id="hiw:NTHI477_01102"/>
<dbReference type="EMBL" id="OV040584">
    <property type="protein sequence ID" value="CAH0449154.1"/>
    <property type="molecule type" value="Genomic_DNA"/>
</dbReference>
<dbReference type="InterPro" id="IPR002934">
    <property type="entry name" value="Polymerase_NTP_transf_dom"/>
</dbReference>
<protein>
    <submittedName>
        <fullName evidence="4">Nucleotidyltransferase domain protein</fullName>
    </submittedName>
    <submittedName>
        <fullName evidence="2">Nucleotidyltransferase domain-containing protein</fullName>
    </submittedName>
</protein>
<dbReference type="PANTHER" id="PTHR33933:SF1">
    <property type="entry name" value="PROTEIN ADENYLYLTRANSFERASE MNTA-RELATED"/>
    <property type="match status" value="1"/>
</dbReference>
<dbReference type="GO" id="GO:0016779">
    <property type="term" value="F:nucleotidyltransferase activity"/>
    <property type="evidence" value="ECO:0007669"/>
    <property type="project" value="InterPro"/>
</dbReference>
<evidence type="ECO:0000313" key="4">
    <source>
        <dbReference type="EMBL" id="PRL90690.1"/>
    </source>
</evidence>
<dbReference type="Gene3D" id="3.30.460.10">
    <property type="entry name" value="Beta Polymerase, domain 2"/>
    <property type="match status" value="1"/>
</dbReference>
<dbReference type="InterPro" id="IPR052548">
    <property type="entry name" value="Type_VII_TA_antitoxin"/>
</dbReference>
<dbReference type="PANTHER" id="PTHR33933">
    <property type="entry name" value="NUCLEOTIDYLTRANSFERASE"/>
    <property type="match status" value="1"/>
</dbReference>
<name>A0A158SYK6_HAEIF</name>
<dbReference type="Pfam" id="PF01909">
    <property type="entry name" value="NTP_transf_2"/>
    <property type="match status" value="1"/>
</dbReference>
<dbReference type="EMBL" id="MZKM01000033">
    <property type="protein sequence ID" value="PRL90690.1"/>
    <property type="molecule type" value="Genomic_DNA"/>
</dbReference>
<evidence type="ECO:0000259" key="1">
    <source>
        <dbReference type="Pfam" id="PF01909"/>
    </source>
</evidence>
<dbReference type="InterPro" id="IPR043519">
    <property type="entry name" value="NT_sf"/>
</dbReference>
<reference evidence="2" key="5">
    <citation type="submission" date="2024-01" db="EMBL/GenBank/DDBJ databases">
        <authorList>
            <person name="Riesbeck K."/>
        </authorList>
    </citation>
    <scope>NUCLEOTIDE SEQUENCE</scope>
    <source>
        <strain evidence="2">KR271</strain>
    </source>
</reference>
<evidence type="ECO:0000313" key="5">
    <source>
        <dbReference type="EMBL" id="RFN63735.1"/>
    </source>
</evidence>
<dbReference type="RefSeq" id="WP_005687534.1">
    <property type="nucleotide sequence ID" value="NZ_AP018764.1"/>
</dbReference>
<gene>
    <name evidence="4" type="ORF">BV022_00840</name>
    <name evidence="5" type="ORF">CH627_04350</name>
    <name evidence="2" type="ORF">KRLU271_LOCUS910</name>
    <name evidence="3" type="ORF">NTHI1209_01569</name>
</gene>
<reference evidence="8" key="4">
    <citation type="submission" date="2021-11" db="EMBL/GenBank/DDBJ databases">
        <authorList>
            <person name="Riesbeck K."/>
        </authorList>
    </citation>
    <scope>NUCLEOTIDE SEQUENCE [LARGE SCALE GENOMIC DNA]</scope>
</reference>
<dbReference type="KEGG" id="hix:NTHI723_01642"/>
<evidence type="ECO:0000313" key="6">
    <source>
        <dbReference type="Proteomes" id="UP000050700"/>
    </source>
</evidence>
<dbReference type="EMBL" id="QVJI01000005">
    <property type="protein sequence ID" value="RFN63735.1"/>
    <property type="molecule type" value="Genomic_DNA"/>
</dbReference>
<dbReference type="AlphaFoldDB" id="A0A158SYK6"/>
<evidence type="ECO:0000313" key="2">
    <source>
        <dbReference type="EMBL" id="CAH0449154.1"/>
    </source>
</evidence>
<evidence type="ECO:0000313" key="3">
    <source>
        <dbReference type="EMBL" id="KIS35950.1"/>
    </source>
</evidence>
<evidence type="ECO:0000313" key="8">
    <source>
        <dbReference type="Proteomes" id="UP000837924"/>
    </source>
</evidence>
<dbReference type="PATRIC" id="fig|727.532.peg.1102"/>
<dbReference type="GeneID" id="93218949"/>
<dbReference type="KEGG" id="hih:NF38_05110"/>
<dbReference type="CDD" id="cd05403">
    <property type="entry name" value="NT_KNTase_like"/>
    <property type="match status" value="1"/>
</dbReference>
<reference evidence="5" key="3">
    <citation type="submission" date="2018-08" db="EMBL/GenBank/DDBJ databases">
        <title>Antagonistic pleiotropy in the bifunctional surface protein FadL/P1 during adaptation of Haemophilus influenzae to chronic lung infection associated with COPD.</title>
        <authorList>
            <person name="Moleres J."/>
            <person name="Ehrlich R."/>
        </authorList>
    </citation>
    <scope>NUCLEOTIDE SEQUENCE [LARGE SCALE GENOMIC DNA]</scope>
    <source>
        <strain evidence="5">P668-6062</strain>
    </source>
</reference>
<reference evidence="4 7" key="2">
    <citation type="submission" date="2017-02" db="EMBL/GenBank/DDBJ databases">
        <title>Haemophilus influenzae in COPD genome sequencing project.</title>
        <authorList>
            <person name="Murphy T.F."/>
            <person name="Kong Y."/>
            <person name="Nadendla S."/>
            <person name="Tettelin H."/>
            <person name="Pettigrew M."/>
        </authorList>
    </citation>
    <scope>NUCLEOTIDE SEQUENCE [LARGE SCALE GENOMIC DNA]</scope>
    <source>
        <strain evidence="4 7">19P94H1</strain>
    </source>
</reference>
<reference evidence="3 6" key="1">
    <citation type="submission" date="2014-05" db="EMBL/GenBank/DDBJ databases">
        <title>Methylome analysis of the phasevarions of Haemophilus influenzae.</title>
        <authorList>
            <person name="Atack J.M."/>
            <person name="Fox K.L."/>
            <person name="Power P.M."/>
            <person name="Clark T."/>
            <person name="Jurcisek J."/>
            <person name="Korlach J."/>
            <person name="Bakaletz L.O."/>
            <person name="Jennings M.P."/>
        </authorList>
    </citation>
    <scope>NUCLEOTIDE SEQUENCE [LARGE SCALE GENOMIC DNA]</scope>
    <source>
        <strain evidence="3 6">1209</strain>
    </source>
</reference>
<feature type="domain" description="Polymerase nucleotidyl transferase" evidence="1">
    <location>
        <begin position="16"/>
        <end position="108"/>
    </location>
</feature>
<dbReference type="OMA" id="DWHAISP"/>
<organism evidence="3 6">
    <name type="scientific">Haemophilus influenzae</name>
    <dbReference type="NCBI Taxonomy" id="727"/>
    <lineage>
        <taxon>Bacteria</taxon>
        <taxon>Pseudomonadati</taxon>
        <taxon>Pseudomonadota</taxon>
        <taxon>Gammaproteobacteria</taxon>
        <taxon>Pasteurellales</taxon>
        <taxon>Pasteurellaceae</taxon>
        <taxon>Haemophilus</taxon>
    </lineage>
</organism>
<dbReference type="SUPFAM" id="SSF81301">
    <property type="entry name" value="Nucleotidyltransferase"/>
    <property type="match status" value="1"/>
</dbReference>
<dbReference type="KEGG" id="hic:NTHIC486_00969"/>
<accession>A0A158SYK6</accession>
<proteinExistence type="predicted"/>
<dbReference type="Proteomes" id="UP000050700">
    <property type="component" value="Unassembled WGS sequence"/>
</dbReference>
<keyword evidence="5" id="KW-0808">Transferase</keyword>